<protein>
    <submittedName>
        <fullName evidence="1">PKD family protein</fullName>
    </submittedName>
</protein>
<dbReference type="InterPro" id="IPR032183">
    <property type="entry name" value="PKD-like"/>
</dbReference>
<accession>A0A327VYS9</accession>
<evidence type="ECO:0000313" key="1">
    <source>
        <dbReference type="EMBL" id="RAJ82221.1"/>
    </source>
</evidence>
<dbReference type="AlphaFoldDB" id="A0A327VYS9"/>
<dbReference type="RefSeq" id="WP_111592752.1">
    <property type="nucleotide sequence ID" value="NZ_QLMA01000004.1"/>
</dbReference>
<sequence length="530" mass="59316">MSSTRYINFKTITLGLFAGAMLTGCYRDMGNYDLKDVNQIAVDSLLGIKDVYQYDTLRVTPHFSATQDTAVLQQKDRFYCEWYAIINGQNSSIRLDTTRVLNTRINLAVGTYKLLFRMKDKVNGNMYSLSQGGLNVVSGTYEGWLVFSDVNGAAKLDMVNFLTGKAPAITKDILAASPDLPKKLTGPRDVAYMFSNTNANTVPAPGHGTTNAADKEWIYICTDQGAWKLRNDDLTTKWQWNTVHEFTTKDSATFHPAFVGSGGSTISPSYLYLHDGQDNVYERYNYMYYGNPINIVSGETKRFKAAPFIGRHSKLSVTAALVLFDTEKRRFLRYSPTAGQCTVPTTDPAYMPYFNYNNVNMDLVWLRSTPFNSLTYAVLKAADNSRWLAVFNISTTNVQDKFVKLTGPDIDKATHFAIDKNSGALFYSVGSRVYATSKDYPDQTYMVLDAGQEEITLLEQHVFWASKYMDVAPANRGNYLMVGTYNAATGNGTLTGYYPADFVNNHAALTKTESFTGFGKINAISYRERF</sequence>
<comment type="caution">
    <text evidence="1">The sequence shown here is derived from an EMBL/GenBank/DDBJ whole genome shotgun (WGS) entry which is preliminary data.</text>
</comment>
<keyword evidence="2" id="KW-1185">Reference proteome</keyword>
<name>A0A327VYS9_9BACT</name>
<dbReference type="OrthoDB" id="1095195at2"/>
<dbReference type="Pfam" id="PF16407">
    <property type="entry name" value="PKD_2"/>
    <property type="match status" value="1"/>
</dbReference>
<gene>
    <name evidence="1" type="ORF">CLV59_104446</name>
</gene>
<organism evidence="1 2">
    <name type="scientific">Chitinophaga dinghuensis</name>
    <dbReference type="NCBI Taxonomy" id="1539050"/>
    <lineage>
        <taxon>Bacteria</taxon>
        <taxon>Pseudomonadati</taxon>
        <taxon>Bacteroidota</taxon>
        <taxon>Chitinophagia</taxon>
        <taxon>Chitinophagales</taxon>
        <taxon>Chitinophagaceae</taxon>
        <taxon>Chitinophaga</taxon>
    </lineage>
</organism>
<dbReference type="EMBL" id="QLMA01000004">
    <property type="protein sequence ID" value="RAJ82221.1"/>
    <property type="molecule type" value="Genomic_DNA"/>
</dbReference>
<dbReference type="Proteomes" id="UP000249819">
    <property type="component" value="Unassembled WGS sequence"/>
</dbReference>
<reference evidence="1 2" key="1">
    <citation type="submission" date="2018-06" db="EMBL/GenBank/DDBJ databases">
        <title>Genomic Encyclopedia of Archaeal and Bacterial Type Strains, Phase II (KMG-II): from individual species to whole genera.</title>
        <authorList>
            <person name="Goeker M."/>
        </authorList>
    </citation>
    <scope>NUCLEOTIDE SEQUENCE [LARGE SCALE GENOMIC DNA]</scope>
    <source>
        <strain evidence="1 2">DSM 29821</strain>
    </source>
</reference>
<proteinExistence type="predicted"/>
<dbReference type="PROSITE" id="PS51257">
    <property type="entry name" value="PROKAR_LIPOPROTEIN"/>
    <property type="match status" value="1"/>
</dbReference>
<evidence type="ECO:0000313" key="2">
    <source>
        <dbReference type="Proteomes" id="UP000249819"/>
    </source>
</evidence>